<feature type="active site" description="Proton acceptor" evidence="9">
    <location>
        <position position="337"/>
    </location>
</feature>
<comment type="cofactor">
    <cofactor evidence="10 12">
        <name>Zn(2+)</name>
        <dbReference type="ChEBI" id="CHEBI:29105"/>
    </cofactor>
    <text evidence="10 12">Binds 1 zinc ion per subunit.</text>
</comment>
<evidence type="ECO:0000256" key="12">
    <source>
        <dbReference type="RuleBase" id="RU364040"/>
    </source>
</evidence>
<dbReference type="GO" id="GO:0008270">
    <property type="term" value="F:zinc ion binding"/>
    <property type="evidence" value="ECO:0007669"/>
    <property type="project" value="UniProtKB-UniRule"/>
</dbReference>
<feature type="site" description="Transition state stabilizer" evidence="11">
    <location>
        <position position="421"/>
    </location>
</feature>
<dbReference type="GO" id="GO:0043171">
    <property type="term" value="P:peptide catabolic process"/>
    <property type="evidence" value="ECO:0007669"/>
    <property type="project" value="TreeGrafter"/>
</dbReference>
<evidence type="ECO:0000256" key="3">
    <source>
        <dbReference type="ARBA" id="ARBA00022438"/>
    </source>
</evidence>
<dbReference type="Gene3D" id="1.25.50.20">
    <property type="match status" value="1"/>
</dbReference>
<evidence type="ECO:0000259" key="15">
    <source>
        <dbReference type="Pfam" id="PF11838"/>
    </source>
</evidence>
<feature type="binding site" evidence="10">
    <location>
        <position position="359"/>
    </location>
    <ligand>
        <name>Zn(2+)</name>
        <dbReference type="ChEBI" id="CHEBI:29105"/>
        <note>catalytic</note>
    </ligand>
</feature>
<dbReference type="GO" id="GO:0005615">
    <property type="term" value="C:extracellular space"/>
    <property type="evidence" value="ECO:0007669"/>
    <property type="project" value="TreeGrafter"/>
</dbReference>
<keyword evidence="5 10" id="KW-0479">Metal-binding</keyword>
<reference evidence="17 18" key="1">
    <citation type="submission" date="2019-11" db="EMBL/GenBank/DDBJ databases">
        <title>Novel species isolated from a subtropical stream in China.</title>
        <authorList>
            <person name="Lu H."/>
        </authorList>
    </citation>
    <scope>NUCLEOTIDE SEQUENCE [LARGE SCALE GENOMIC DNA]</scope>
    <source>
        <strain evidence="17 18">FT80W</strain>
    </source>
</reference>
<evidence type="ECO:0000256" key="5">
    <source>
        <dbReference type="ARBA" id="ARBA00022723"/>
    </source>
</evidence>
<keyword evidence="6 12" id="KW-0378">Hydrolase</keyword>
<sequence>MQRSLISLAVMALLGLTAGAPTLAATAPVAKAAQVTTQLPRNAVPTHYALSLTPDAANSSFSASVTIALDVKQATKSLTLNAADLKFSAAAISAGPGKPTQAASKIGVDADQQTVTVQFSEALQPGSYQLKLDYTGMIGTQPFGLFALDYENGGAKKRALYTQFESSDARRMIPSWDEPSYKATFALEATIPAGQEAVSNMPVTSRSKLADGRELVRFATTPRMSTYLLFFGLGEFDRATAMEDGVELGVVTQKGALAQAQFALDTSRVVLKEYNDYFGVKYPLPKLDNIAAPGRSESFGAMENWGAIFTFEYGMLLDPRTSTLSDKQTSFSFAAHEIAHQWFGDLVTMGWWDDLWLNEGFATWMESRTTHRLHPEWNWNLRLVGTRANAMERDALATTHPVVQHVSTVEQASQAFDDITYEKGEAVIRMLEEYVGDDTWRAGVRSYMAKHAYTNTVSDDLWREMEKAAHKPVTAIAHDFTLQPGVPLISVSAAVCKNGSTTVQLTQGEYSRDQEHKKPLRWRVPVLAQTVGGATARTVVSGGKASLTLPGCGAVLVNAGQSGYYRALYAPSAFTALANSFAALQPIDQLGLLSDTWALGMAGHEPASNFLELATRTPLDAAPQVWDKIAQELSALSDDYEGKPQQRAALERFARSRLAPVLARIGWDAAADEAPPVANLRETLIKALGKMGDDSVVAEARRRYAASLSDKDVLSAALRRPVLAVIAASADAATWDQLHAAAKAEQVNMVRIELYQLLGSSRDPALAQRALDLALSDEPGETLGAAMVRAVSVRHPDLAFDFAMAHYAQLENKVEAGSLSRYFPALGNRSADPAMTGKLRAYASKYLPAGAHSDTNTAIASVEYRIKVRAQRLPQIDQWLARHAG</sequence>
<evidence type="ECO:0000256" key="11">
    <source>
        <dbReference type="PIRSR" id="PIRSR634016-4"/>
    </source>
</evidence>
<dbReference type="Gene3D" id="2.60.40.1730">
    <property type="entry name" value="tricorn interacting facor f3 domain"/>
    <property type="match status" value="1"/>
</dbReference>
<dbReference type="EC" id="3.4.11.-" evidence="12"/>
<dbReference type="Pfam" id="PF01433">
    <property type="entry name" value="Peptidase_M1"/>
    <property type="match status" value="1"/>
</dbReference>
<feature type="binding site" evidence="10">
    <location>
        <position position="340"/>
    </location>
    <ligand>
        <name>Zn(2+)</name>
        <dbReference type="ChEBI" id="CHEBI:29105"/>
        <note>catalytic</note>
    </ligand>
</feature>
<dbReference type="SUPFAM" id="SSF55486">
    <property type="entry name" value="Metalloproteases ('zincins'), catalytic domain"/>
    <property type="match status" value="1"/>
</dbReference>
<feature type="domain" description="Peptidase M1 membrane alanine aminopeptidase" evidence="14">
    <location>
        <begin position="262"/>
        <end position="479"/>
    </location>
</feature>
<dbReference type="InterPro" id="IPR014782">
    <property type="entry name" value="Peptidase_M1_dom"/>
</dbReference>
<evidence type="ECO:0000256" key="9">
    <source>
        <dbReference type="PIRSR" id="PIRSR634016-1"/>
    </source>
</evidence>
<feature type="chain" id="PRO_5026079052" description="Aminopeptidase" evidence="13">
    <location>
        <begin position="25"/>
        <end position="885"/>
    </location>
</feature>
<dbReference type="PRINTS" id="PR00756">
    <property type="entry name" value="ALADIPTASE"/>
</dbReference>
<dbReference type="InterPro" id="IPR045357">
    <property type="entry name" value="Aminopeptidase_N-like_N"/>
</dbReference>
<evidence type="ECO:0000313" key="18">
    <source>
        <dbReference type="Proteomes" id="UP000433309"/>
    </source>
</evidence>
<dbReference type="Proteomes" id="UP000433309">
    <property type="component" value="Unassembled WGS sequence"/>
</dbReference>
<dbReference type="GO" id="GO:0042277">
    <property type="term" value="F:peptide binding"/>
    <property type="evidence" value="ECO:0007669"/>
    <property type="project" value="TreeGrafter"/>
</dbReference>
<dbReference type="PANTHER" id="PTHR11533">
    <property type="entry name" value="PROTEASE M1 ZINC METALLOPROTEASE"/>
    <property type="match status" value="1"/>
</dbReference>
<gene>
    <name evidence="17" type="ORF">GJ699_11960</name>
</gene>
<evidence type="ECO:0000256" key="2">
    <source>
        <dbReference type="ARBA" id="ARBA00010136"/>
    </source>
</evidence>
<evidence type="ECO:0000256" key="7">
    <source>
        <dbReference type="ARBA" id="ARBA00022833"/>
    </source>
</evidence>
<feature type="signal peptide" evidence="13">
    <location>
        <begin position="1"/>
        <end position="24"/>
    </location>
</feature>
<feature type="domain" description="Aminopeptidase N-like N-terminal" evidence="16">
    <location>
        <begin position="44"/>
        <end position="228"/>
    </location>
</feature>
<evidence type="ECO:0000256" key="1">
    <source>
        <dbReference type="ARBA" id="ARBA00000098"/>
    </source>
</evidence>
<feature type="domain" description="ERAP1-like C-terminal" evidence="15">
    <location>
        <begin position="555"/>
        <end position="861"/>
    </location>
</feature>
<evidence type="ECO:0000256" key="13">
    <source>
        <dbReference type="SAM" id="SignalP"/>
    </source>
</evidence>
<dbReference type="FunFam" id="1.10.390.10:FF:000006">
    <property type="entry name" value="Puromycin-sensitive aminopeptidase"/>
    <property type="match status" value="1"/>
</dbReference>
<dbReference type="EMBL" id="WKJK01000005">
    <property type="protein sequence ID" value="MRW90705.1"/>
    <property type="molecule type" value="Genomic_DNA"/>
</dbReference>
<dbReference type="Gene3D" id="2.60.40.1910">
    <property type="match status" value="1"/>
</dbReference>
<evidence type="ECO:0000256" key="10">
    <source>
        <dbReference type="PIRSR" id="PIRSR634016-3"/>
    </source>
</evidence>
<dbReference type="GO" id="GO:0005737">
    <property type="term" value="C:cytoplasm"/>
    <property type="evidence" value="ECO:0007669"/>
    <property type="project" value="TreeGrafter"/>
</dbReference>
<protein>
    <recommendedName>
        <fullName evidence="12">Aminopeptidase</fullName>
        <ecNumber evidence="12">3.4.11.-</ecNumber>
    </recommendedName>
</protein>
<evidence type="ECO:0000256" key="8">
    <source>
        <dbReference type="ARBA" id="ARBA00023049"/>
    </source>
</evidence>
<name>A0A6I2KX58_9BURK</name>
<dbReference type="SUPFAM" id="SSF63737">
    <property type="entry name" value="Leukotriene A4 hydrolase N-terminal domain"/>
    <property type="match status" value="1"/>
</dbReference>
<evidence type="ECO:0000256" key="6">
    <source>
        <dbReference type="ARBA" id="ARBA00022801"/>
    </source>
</evidence>
<dbReference type="Pfam" id="PF17900">
    <property type="entry name" value="Peptidase_M1_N"/>
    <property type="match status" value="1"/>
</dbReference>
<evidence type="ECO:0000259" key="14">
    <source>
        <dbReference type="Pfam" id="PF01433"/>
    </source>
</evidence>
<dbReference type="InterPro" id="IPR050344">
    <property type="entry name" value="Peptidase_M1_aminopeptidases"/>
</dbReference>
<dbReference type="GO" id="GO:0070006">
    <property type="term" value="F:metalloaminopeptidase activity"/>
    <property type="evidence" value="ECO:0007669"/>
    <property type="project" value="TreeGrafter"/>
</dbReference>
<keyword evidence="8 12" id="KW-0482">Metalloprotease</keyword>
<dbReference type="GO" id="GO:0016285">
    <property type="term" value="F:alanyl aminopeptidase activity"/>
    <property type="evidence" value="ECO:0007669"/>
    <property type="project" value="UniProtKB-EC"/>
</dbReference>
<dbReference type="PANTHER" id="PTHR11533:SF174">
    <property type="entry name" value="PUROMYCIN-SENSITIVE AMINOPEPTIDASE-RELATED"/>
    <property type="match status" value="1"/>
</dbReference>
<dbReference type="RefSeq" id="WP_154376427.1">
    <property type="nucleotide sequence ID" value="NZ_WKJK01000005.1"/>
</dbReference>
<organism evidence="17 18">
    <name type="scientific">Duganella guangzhouensis</name>
    <dbReference type="NCBI Taxonomy" id="2666084"/>
    <lineage>
        <taxon>Bacteria</taxon>
        <taxon>Pseudomonadati</taxon>
        <taxon>Pseudomonadota</taxon>
        <taxon>Betaproteobacteria</taxon>
        <taxon>Burkholderiales</taxon>
        <taxon>Oxalobacteraceae</taxon>
        <taxon>Telluria group</taxon>
        <taxon>Duganella</taxon>
    </lineage>
</organism>
<dbReference type="GO" id="GO:0016020">
    <property type="term" value="C:membrane"/>
    <property type="evidence" value="ECO:0007669"/>
    <property type="project" value="TreeGrafter"/>
</dbReference>
<accession>A0A6I2KX58</accession>
<keyword evidence="18" id="KW-1185">Reference proteome</keyword>
<keyword evidence="4 12" id="KW-0645">Protease</keyword>
<comment type="caution">
    <text evidence="17">The sequence shown here is derived from an EMBL/GenBank/DDBJ whole genome shotgun (WGS) entry which is preliminary data.</text>
</comment>
<dbReference type="CDD" id="cd09601">
    <property type="entry name" value="M1_APN-Q_like"/>
    <property type="match status" value="1"/>
</dbReference>
<evidence type="ECO:0000256" key="4">
    <source>
        <dbReference type="ARBA" id="ARBA00022670"/>
    </source>
</evidence>
<dbReference type="InterPro" id="IPR024571">
    <property type="entry name" value="ERAP1-like_C_dom"/>
</dbReference>
<feature type="binding site" evidence="10">
    <location>
        <position position="336"/>
    </location>
    <ligand>
        <name>Zn(2+)</name>
        <dbReference type="ChEBI" id="CHEBI:29105"/>
        <note>catalytic</note>
    </ligand>
</feature>
<dbReference type="Pfam" id="PF11838">
    <property type="entry name" value="ERAP1_C"/>
    <property type="match status" value="1"/>
</dbReference>
<dbReference type="InterPro" id="IPR034016">
    <property type="entry name" value="M1_APN-typ"/>
</dbReference>
<dbReference type="Gene3D" id="1.10.390.10">
    <property type="entry name" value="Neutral Protease Domain 2"/>
    <property type="match status" value="1"/>
</dbReference>
<keyword evidence="7 10" id="KW-0862">Zinc</keyword>
<keyword evidence="3 12" id="KW-0031">Aminopeptidase</keyword>
<comment type="similarity">
    <text evidence="2 12">Belongs to the peptidase M1 family.</text>
</comment>
<dbReference type="AlphaFoldDB" id="A0A6I2KX58"/>
<evidence type="ECO:0000259" key="16">
    <source>
        <dbReference type="Pfam" id="PF17900"/>
    </source>
</evidence>
<dbReference type="GO" id="GO:0006508">
    <property type="term" value="P:proteolysis"/>
    <property type="evidence" value="ECO:0007669"/>
    <property type="project" value="UniProtKB-KW"/>
</dbReference>
<dbReference type="InterPro" id="IPR027268">
    <property type="entry name" value="Peptidase_M4/M1_CTD_sf"/>
</dbReference>
<evidence type="ECO:0000313" key="17">
    <source>
        <dbReference type="EMBL" id="MRW90705.1"/>
    </source>
</evidence>
<dbReference type="InterPro" id="IPR042097">
    <property type="entry name" value="Aminopeptidase_N-like_N_sf"/>
</dbReference>
<dbReference type="InterPro" id="IPR001930">
    <property type="entry name" value="Peptidase_M1"/>
</dbReference>
<proteinExistence type="inferred from homology"/>
<keyword evidence="13" id="KW-0732">Signal</keyword>
<comment type="catalytic activity">
    <reaction evidence="1">
        <text>Release of an N-terminal amino acid, Xaa-|-Yaa- from a peptide, amide or arylamide. Xaa is preferably Ala, but may be most amino acids including Pro (slow action). When a terminal hydrophobic residue is followed by a prolyl residue, the two may be released as an intact Xaa-Pro dipeptide.</text>
        <dbReference type="EC" id="3.4.11.2"/>
    </reaction>
</comment>